<comment type="caution">
    <text evidence="2">The sequence shown here is derived from an EMBL/GenBank/DDBJ whole genome shotgun (WGS) entry which is preliminary data.</text>
</comment>
<evidence type="ECO:0000313" key="3">
    <source>
        <dbReference type="Proteomes" id="UP001151760"/>
    </source>
</evidence>
<feature type="region of interest" description="Disordered" evidence="1">
    <location>
        <begin position="227"/>
        <end position="273"/>
    </location>
</feature>
<reference evidence="2" key="1">
    <citation type="journal article" date="2022" name="Int. J. Mol. Sci.">
        <title>Draft Genome of Tanacetum Coccineum: Genomic Comparison of Closely Related Tanacetum-Family Plants.</title>
        <authorList>
            <person name="Yamashiro T."/>
            <person name="Shiraishi A."/>
            <person name="Nakayama K."/>
            <person name="Satake H."/>
        </authorList>
    </citation>
    <scope>NUCLEOTIDE SEQUENCE</scope>
</reference>
<sequence length="340" mass="38288">MDKKVKDDIIATWLIRSNKRLFKYYMEIKKRKEVYGLDADMEYDPSNDDFAEWLALKFCNHMTIVWYTKNALWIYWTRGDDEVVLTKNELSNLKEESDDGTKIAKIFRIEADLFYCYNSDSDSFKNPPNSEPFEDRVSPVIFVASNSDDEPHDSPDTSDYFGGSEVDSDPDEFFEEDLLEDDPTDAYSGTDEPPAQIARTVRGPRKTVRPNPSLPPAIKAAIARRIAAPSSPPPSHSSPLPSSSLSPTCSGPSRRRSLPSPSSSAGPPHKRCRVSPTLALPVQALPSRPICYRLVRGFVLWRLLRGIESLTTRLEATEIQIASLKREEVGRDIKEVGIEA</sequence>
<feature type="compositionally biased region" description="Acidic residues" evidence="1">
    <location>
        <begin position="166"/>
        <end position="184"/>
    </location>
</feature>
<keyword evidence="3" id="KW-1185">Reference proteome</keyword>
<dbReference type="Proteomes" id="UP001151760">
    <property type="component" value="Unassembled WGS sequence"/>
</dbReference>
<feature type="region of interest" description="Disordered" evidence="1">
    <location>
        <begin position="145"/>
        <end position="215"/>
    </location>
</feature>
<reference evidence="2" key="2">
    <citation type="submission" date="2022-01" db="EMBL/GenBank/DDBJ databases">
        <authorList>
            <person name="Yamashiro T."/>
            <person name="Shiraishi A."/>
            <person name="Satake H."/>
            <person name="Nakayama K."/>
        </authorList>
    </citation>
    <scope>NUCLEOTIDE SEQUENCE</scope>
</reference>
<dbReference type="EMBL" id="BQNB010017931">
    <property type="protein sequence ID" value="GJT68804.1"/>
    <property type="molecule type" value="Genomic_DNA"/>
</dbReference>
<name>A0ABQ5G007_9ASTR</name>
<organism evidence="2 3">
    <name type="scientific">Tanacetum coccineum</name>
    <dbReference type="NCBI Taxonomy" id="301880"/>
    <lineage>
        <taxon>Eukaryota</taxon>
        <taxon>Viridiplantae</taxon>
        <taxon>Streptophyta</taxon>
        <taxon>Embryophyta</taxon>
        <taxon>Tracheophyta</taxon>
        <taxon>Spermatophyta</taxon>
        <taxon>Magnoliopsida</taxon>
        <taxon>eudicotyledons</taxon>
        <taxon>Gunneridae</taxon>
        <taxon>Pentapetalae</taxon>
        <taxon>asterids</taxon>
        <taxon>campanulids</taxon>
        <taxon>Asterales</taxon>
        <taxon>Asteraceae</taxon>
        <taxon>Asteroideae</taxon>
        <taxon>Anthemideae</taxon>
        <taxon>Anthemidinae</taxon>
        <taxon>Tanacetum</taxon>
    </lineage>
</organism>
<evidence type="ECO:0000256" key="1">
    <source>
        <dbReference type="SAM" id="MobiDB-lite"/>
    </source>
</evidence>
<gene>
    <name evidence="2" type="ORF">Tco_1020284</name>
</gene>
<proteinExistence type="predicted"/>
<feature type="compositionally biased region" description="Low complexity" evidence="1">
    <location>
        <begin position="237"/>
        <end position="267"/>
    </location>
</feature>
<accession>A0ABQ5G007</accession>
<protein>
    <submittedName>
        <fullName evidence="2">Uncharacterized protein</fullName>
    </submittedName>
</protein>
<evidence type="ECO:0000313" key="2">
    <source>
        <dbReference type="EMBL" id="GJT68804.1"/>
    </source>
</evidence>